<dbReference type="PROSITE" id="PS51649">
    <property type="entry name" value="NPH3"/>
    <property type="match status" value="1"/>
</dbReference>
<evidence type="ECO:0000313" key="2">
    <source>
        <dbReference type="EMBL" id="EMS54315.1"/>
    </source>
</evidence>
<accession>M7ZPK5</accession>
<dbReference type="EMBL" id="KD183931">
    <property type="protein sequence ID" value="EMS54315.1"/>
    <property type="molecule type" value="Genomic_DNA"/>
</dbReference>
<protein>
    <submittedName>
        <fullName evidence="2">Uncharacterized protein</fullName>
    </submittedName>
</protein>
<dbReference type="STRING" id="4572.M7ZPK5"/>
<reference evidence="2" key="1">
    <citation type="journal article" date="2013" name="Nature">
        <title>Draft genome of the wheat A-genome progenitor Triticum urartu.</title>
        <authorList>
            <person name="Ling H.Q."/>
            <person name="Zhao S."/>
            <person name="Liu D."/>
            <person name="Wang J."/>
            <person name="Sun H."/>
            <person name="Zhang C."/>
            <person name="Fan H."/>
            <person name="Li D."/>
            <person name="Dong L."/>
            <person name="Tao Y."/>
            <person name="Gao C."/>
            <person name="Wu H."/>
            <person name="Li Y."/>
            <person name="Cui Y."/>
            <person name="Guo X."/>
            <person name="Zheng S."/>
            <person name="Wang B."/>
            <person name="Yu K."/>
            <person name="Liang Q."/>
            <person name="Yang W."/>
            <person name="Lou X."/>
            <person name="Chen J."/>
            <person name="Feng M."/>
            <person name="Jian J."/>
            <person name="Zhang X."/>
            <person name="Luo G."/>
            <person name="Jiang Y."/>
            <person name="Liu J."/>
            <person name="Wang Z."/>
            <person name="Sha Y."/>
            <person name="Zhang B."/>
            <person name="Wu H."/>
            <person name="Tang D."/>
            <person name="Shen Q."/>
            <person name="Xue P."/>
            <person name="Zou S."/>
            <person name="Wang X."/>
            <person name="Liu X."/>
            <person name="Wang F."/>
            <person name="Yang Y."/>
            <person name="An X."/>
            <person name="Dong Z."/>
            <person name="Zhang K."/>
            <person name="Zhang X."/>
            <person name="Luo M.C."/>
            <person name="Dvorak J."/>
            <person name="Tong Y."/>
            <person name="Wang J."/>
            <person name="Yang H."/>
            <person name="Li Z."/>
            <person name="Wang D."/>
            <person name="Zhang A."/>
            <person name="Wang J."/>
        </authorList>
    </citation>
    <scope>NUCLEOTIDE SEQUENCE</scope>
</reference>
<comment type="similarity">
    <text evidence="1">Belongs to the NPH3 family.</text>
</comment>
<gene>
    <name evidence="2" type="ORF">TRIUR3_14702</name>
</gene>
<evidence type="ECO:0000256" key="1">
    <source>
        <dbReference type="PROSITE-ProRule" id="PRU00982"/>
    </source>
</evidence>
<dbReference type="AlphaFoldDB" id="M7ZPK5"/>
<sequence>MYQAHPGAGKEERKSLWRLIDPRKLSAEAAAHAVQNDRLTVQCSALQEQVERLGSERRRRGGGVGVGGFKWSTLWFGGGGMGGDVARIRRRPRRRGGPPGGASPCHERNLKPAAALNVY</sequence>
<dbReference type="InterPro" id="IPR027356">
    <property type="entry name" value="NPH3_dom"/>
</dbReference>
<organism evidence="2">
    <name type="scientific">Triticum urartu</name>
    <name type="common">Red wild einkorn</name>
    <name type="synonym">Crithodium urartu</name>
    <dbReference type="NCBI Taxonomy" id="4572"/>
    <lineage>
        <taxon>Eukaryota</taxon>
        <taxon>Viridiplantae</taxon>
        <taxon>Streptophyta</taxon>
        <taxon>Embryophyta</taxon>
        <taxon>Tracheophyta</taxon>
        <taxon>Spermatophyta</taxon>
        <taxon>Magnoliopsida</taxon>
        <taxon>Liliopsida</taxon>
        <taxon>Poales</taxon>
        <taxon>Poaceae</taxon>
        <taxon>BOP clade</taxon>
        <taxon>Pooideae</taxon>
        <taxon>Triticodae</taxon>
        <taxon>Triticeae</taxon>
        <taxon>Triticinae</taxon>
        <taxon>Triticum</taxon>
    </lineage>
</organism>
<name>M7ZPK5_TRIUA</name>
<proteinExistence type="inferred from homology"/>